<reference evidence="1" key="1">
    <citation type="journal article" date="2020" name="Nature">
        <title>Giant virus diversity and host interactions through global metagenomics.</title>
        <authorList>
            <person name="Schulz F."/>
            <person name="Roux S."/>
            <person name="Paez-Espino D."/>
            <person name="Jungbluth S."/>
            <person name="Walsh D.A."/>
            <person name="Denef V.J."/>
            <person name="McMahon K.D."/>
            <person name="Konstantinidis K.T."/>
            <person name="Eloe-Fadrosh E.A."/>
            <person name="Kyrpides N.C."/>
            <person name="Woyke T."/>
        </authorList>
    </citation>
    <scope>NUCLEOTIDE SEQUENCE</scope>
    <source>
        <strain evidence="1">GVMAG-M-3300009187-29</strain>
    </source>
</reference>
<organism evidence="1">
    <name type="scientific">viral metagenome</name>
    <dbReference type="NCBI Taxonomy" id="1070528"/>
    <lineage>
        <taxon>unclassified sequences</taxon>
        <taxon>metagenomes</taxon>
        <taxon>organismal metagenomes</taxon>
    </lineage>
</organism>
<protein>
    <submittedName>
        <fullName evidence="1">Uncharacterized protein</fullName>
    </submittedName>
</protein>
<proteinExistence type="predicted"/>
<sequence length="99" mass="11493">MNETTYLILQCGAPFLYKPAYFRVPNRMTPNTYNFIVMQNKTNNGCIGLTKNMTKDKMKNSVKLNGQGPIDYSILSKRRRRCIIKPLCEWSSDSDDDLY</sequence>
<accession>A0A6C0B4J8</accession>
<dbReference type="AlphaFoldDB" id="A0A6C0B4J8"/>
<name>A0A6C0B4J8_9ZZZZ</name>
<dbReference type="EMBL" id="MN739055">
    <property type="protein sequence ID" value="QHS86449.1"/>
    <property type="molecule type" value="Genomic_DNA"/>
</dbReference>
<evidence type="ECO:0000313" key="1">
    <source>
        <dbReference type="EMBL" id="QHS86449.1"/>
    </source>
</evidence>